<reference evidence="8 9" key="1">
    <citation type="submission" date="2020-05" db="EMBL/GenBank/DDBJ databases">
        <title>Complete genome sequencing of Campylobacter and Arcobacter type strains.</title>
        <authorList>
            <person name="Miller W.G."/>
            <person name="Yee E."/>
        </authorList>
    </citation>
    <scope>NUCLEOTIDE SEQUENCE [LARGE SCALE GENOMIC DNA]</scope>
    <source>
        <strain evidence="8 9">LMG 26156</strain>
    </source>
</reference>
<dbReference type="GO" id="GO:0015293">
    <property type="term" value="F:symporter activity"/>
    <property type="evidence" value="ECO:0007669"/>
    <property type="project" value="UniProtKB-KW"/>
</dbReference>
<dbReference type="InterPro" id="IPR000175">
    <property type="entry name" value="Na/ntran_symport"/>
</dbReference>
<dbReference type="PRINTS" id="PR00176">
    <property type="entry name" value="NANEUSMPORT"/>
</dbReference>
<dbReference type="Proteomes" id="UP000503482">
    <property type="component" value="Chromosome"/>
</dbReference>
<dbReference type="InterPro" id="IPR037272">
    <property type="entry name" value="SNS_sf"/>
</dbReference>
<name>A0AAE7BDM6_9BACT</name>
<comment type="subcellular location">
    <subcellularLocation>
        <location evidence="1">Membrane</location>
        <topology evidence="1">Multi-pass membrane protein</topology>
    </subcellularLocation>
</comment>
<dbReference type="KEGG" id="avp:AVENP_2987"/>
<comment type="similarity">
    <text evidence="6">Belongs to the sodium:neurotransmitter symporter (SNF) (TC 2.A.22) family.</text>
</comment>
<evidence type="ECO:0000256" key="5">
    <source>
        <dbReference type="ARBA" id="ARBA00023136"/>
    </source>
</evidence>
<feature type="transmembrane region" description="Helical" evidence="7">
    <location>
        <begin position="247"/>
        <end position="271"/>
    </location>
</feature>
<evidence type="ECO:0000256" key="1">
    <source>
        <dbReference type="ARBA" id="ARBA00004141"/>
    </source>
</evidence>
<organism evidence="8 9">
    <name type="scientific">Arcobacter venerupis</name>
    <dbReference type="NCBI Taxonomy" id="1054033"/>
    <lineage>
        <taxon>Bacteria</taxon>
        <taxon>Pseudomonadati</taxon>
        <taxon>Campylobacterota</taxon>
        <taxon>Epsilonproteobacteria</taxon>
        <taxon>Campylobacterales</taxon>
        <taxon>Arcobacteraceae</taxon>
        <taxon>Arcobacter</taxon>
    </lineage>
</organism>
<evidence type="ECO:0000256" key="7">
    <source>
        <dbReference type="SAM" id="Phobius"/>
    </source>
</evidence>
<evidence type="ECO:0000256" key="3">
    <source>
        <dbReference type="ARBA" id="ARBA00022692"/>
    </source>
</evidence>
<dbReference type="EMBL" id="CP053840">
    <property type="protein sequence ID" value="QKF68462.1"/>
    <property type="molecule type" value="Genomic_DNA"/>
</dbReference>
<gene>
    <name evidence="8" type="ORF">AVENP_2987</name>
</gene>
<proteinExistence type="inferred from homology"/>
<feature type="transmembrane region" description="Helical" evidence="7">
    <location>
        <begin position="340"/>
        <end position="360"/>
    </location>
</feature>
<feature type="transmembrane region" description="Helical" evidence="7">
    <location>
        <begin position="422"/>
        <end position="440"/>
    </location>
</feature>
<dbReference type="PROSITE" id="PS50267">
    <property type="entry name" value="NA_NEUROTRAN_SYMP_3"/>
    <property type="match status" value="1"/>
</dbReference>
<dbReference type="NCBIfam" id="NF037979">
    <property type="entry name" value="Na_transp"/>
    <property type="match status" value="1"/>
</dbReference>
<feature type="transmembrane region" description="Helical" evidence="7">
    <location>
        <begin position="139"/>
        <end position="158"/>
    </location>
</feature>
<dbReference type="InterPro" id="IPR047218">
    <property type="entry name" value="YocR/YhdH-like"/>
</dbReference>
<evidence type="ECO:0000256" key="4">
    <source>
        <dbReference type="ARBA" id="ARBA00022989"/>
    </source>
</evidence>
<dbReference type="AlphaFoldDB" id="A0AAE7BDM6"/>
<dbReference type="PROSITE" id="PS00610">
    <property type="entry name" value="NA_NEUROTRAN_SYMP_1"/>
    <property type="match status" value="1"/>
</dbReference>
<sequence>MHKNRFTRVGFILAAAGSAVGLGNIWKFPYITGDNGGGVFVLVYLATVFLIGMSIFIAEVLLGSNAHKDGVSTFETLAPKGKKYWKYSGFTFLTGFMILTFYSVVIAWIFNYIVLSLTALPASFKDSETLFLGFLKNDIYTQLIYYTLTFILIALTIAKGIKKGIEKLNNILMPALMLILLGLLIYSIQLDGFMKAVDFMFYPNFEKFKSGSIIVAVGHAFFTLSIGMVTILTYAASLDKDVNIVKASIWVVVMDTLIAIVAGLIIFSITFTAGQEPSKGAGLVFITLPAIFFEMGTIGIFLSFLFFVALAFAAITSAVSILEPTVMYLVERRNIERKKATYGAALFAYVIGIVVLLSNTAVFSESLTFGSKNLFDWFDFISSAILMPLGGIAVAIFVGYILDKEVARNAIVPHTGEKFYNIWLFIMRYVAPISVFIIMLKEIGIITI</sequence>
<keyword evidence="5 7" id="KW-0472">Membrane</keyword>
<feature type="transmembrane region" description="Helical" evidence="7">
    <location>
        <begin position="380"/>
        <end position="402"/>
    </location>
</feature>
<keyword evidence="4 7" id="KW-1133">Transmembrane helix</keyword>
<keyword evidence="9" id="KW-1185">Reference proteome</keyword>
<feature type="transmembrane region" description="Helical" evidence="7">
    <location>
        <begin position="90"/>
        <end position="119"/>
    </location>
</feature>
<feature type="transmembrane region" description="Helical" evidence="7">
    <location>
        <begin position="291"/>
        <end position="319"/>
    </location>
</feature>
<protein>
    <recommendedName>
        <fullName evidence="6">Transporter</fullName>
    </recommendedName>
</protein>
<keyword evidence="6" id="KW-0769">Symport</keyword>
<dbReference type="PANTHER" id="PTHR42948">
    <property type="entry name" value="TRANSPORTER"/>
    <property type="match status" value="1"/>
</dbReference>
<dbReference type="RefSeq" id="WP_128359520.1">
    <property type="nucleotide sequence ID" value="NZ_CP053840.1"/>
</dbReference>
<evidence type="ECO:0000256" key="6">
    <source>
        <dbReference type="RuleBase" id="RU003732"/>
    </source>
</evidence>
<feature type="transmembrane region" description="Helical" evidence="7">
    <location>
        <begin position="37"/>
        <end position="62"/>
    </location>
</feature>
<evidence type="ECO:0000313" key="8">
    <source>
        <dbReference type="EMBL" id="QKF68462.1"/>
    </source>
</evidence>
<keyword evidence="3 6" id="KW-0812">Transmembrane</keyword>
<dbReference type="SUPFAM" id="SSF161070">
    <property type="entry name" value="SNF-like"/>
    <property type="match status" value="1"/>
</dbReference>
<dbReference type="CDD" id="cd10336">
    <property type="entry name" value="SLC6sbd_Tyt1-Like"/>
    <property type="match status" value="1"/>
</dbReference>
<dbReference type="PANTHER" id="PTHR42948:SF1">
    <property type="entry name" value="TRANSPORTER"/>
    <property type="match status" value="1"/>
</dbReference>
<dbReference type="Pfam" id="PF00209">
    <property type="entry name" value="SNF"/>
    <property type="match status" value="2"/>
</dbReference>
<accession>A0AAE7BDM6</accession>
<evidence type="ECO:0000313" key="9">
    <source>
        <dbReference type="Proteomes" id="UP000503482"/>
    </source>
</evidence>
<keyword evidence="2 6" id="KW-0813">Transport</keyword>
<feature type="transmembrane region" description="Helical" evidence="7">
    <location>
        <begin position="170"/>
        <end position="190"/>
    </location>
</feature>
<evidence type="ECO:0000256" key="2">
    <source>
        <dbReference type="ARBA" id="ARBA00022448"/>
    </source>
</evidence>
<feature type="transmembrane region" description="Helical" evidence="7">
    <location>
        <begin position="210"/>
        <end position="235"/>
    </location>
</feature>
<dbReference type="GO" id="GO:0016020">
    <property type="term" value="C:membrane"/>
    <property type="evidence" value="ECO:0007669"/>
    <property type="project" value="UniProtKB-SubCell"/>
</dbReference>